<name>A0A2Z4LQW0_9FLAO</name>
<evidence type="ECO:0000313" key="3">
    <source>
        <dbReference type="Proteomes" id="UP000248536"/>
    </source>
</evidence>
<dbReference type="Pfam" id="PF08378">
    <property type="entry name" value="NERD"/>
    <property type="match status" value="1"/>
</dbReference>
<keyword evidence="3" id="KW-1185">Reference proteome</keyword>
<gene>
    <name evidence="2" type="ORF">HME9304_00628</name>
</gene>
<evidence type="ECO:0000313" key="2">
    <source>
        <dbReference type="EMBL" id="AWX43637.1"/>
    </source>
</evidence>
<protein>
    <recommendedName>
        <fullName evidence="1">NERD domain-containing protein</fullName>
    </recommendedName>
</protein>
<proteinExistence type="predicted"/>
<dbReference type="EMBL" id="CP030104">
    <property type="protein sequence ID" value="AWX43637.1"/>
    <property type="molecule type" value="Genomic_DNA"/>
</dbReference>
<dbReference type="Proteomes" id="UP000248536">
    <property type="component" value="Chromosome"/>
</dbReference>
<feature type="domain" description="NERD" evidence="1">
    <location>
        <begin position="170"/>
        <end position="282"/>
    </location>
</feature>
<evidence type="ECO:0000259" key="1">
    <source>
        <dbReference type="PROSITE" id="PS50965"/>
    </source>
</evidence>
<dbReference type="PROSITE" id="PS50965">
    <property type="entry name" value="NERD"/>
    <property type="match status" value="1"/>
</dbReference>
<sequence>MDKNGITIFNSVGDIRRFLKNYDNEKEALFFTTERDFDLELDTLQAEGFHLQKHYDTLKSQAETKLNDRINNLKTKCTTLSGPAKNAVMELLHWYQLQCFLAIKFLLVKSFNKIIKVKTHKTQKHLKLALERINHFAINRQEIISARCSPKFKELEHAKTTVTALDNLIAGAIGENLVAKELEKLSDDYVLINDFSLSFEKPIYNKKENDRIFSIQIDHLLVTHAGIFIIETKNWSKASVARNNLRSPVQQIQRANFALFVLLNGNKQGNRVLKQHHWGHKKLTIRSIVAMIHHRPKEQFNYVAIKTLRELNGYIERFEPIFDTSEVRSIADYLMGIKN</sequence>
<dbReference type="KEGG" id="spon:HME9304_00628"/>
<dbReference type="InterPro" id="IPR011528">
    <property type="entry name" value="NERD"/>
</dbReference>
<organism evidence="2 3">
    <name type="scientific">Flagellimonas maritima</name>
    <dbReference type="NCBI Taxonomy" id="1383885"/>
    <lineage>
        <taxon>Bacteria</taxon>
        <taxon>Pseudomonadati</taxon>
        <taxon>Bacteroidota</taxon>
        <taxon>Flavobacteriia</taxon>
        <taxon>Flavobacteriales</taxon>
        <taxon>Flavobacteriaceae</taxon>
        <taxon>Flagellimonas</taxon>
    </lineage>
</organism>
<dbReference type="AlphaFoldDB" id="A0A2Z4LQW0"/>
<accession>A0A2Z4LQW0</accession>
<reference evidence="2 3" key="1">
    <citation type="submission" date="2018-06" db="EMBL/GenBank/DDBJ databases">
        <title>Spongiibacterium sp. HME9304 Genome sequencing and assembly.</title>
        <authorList>
            <person name="Kang H."/>
            <person name="Kim H."/>
            <person name="Joh K."/>
        </authorList>
    </citation>
    <scope>NUCLEOTIDE SEQUENCE [LARGE SCALE GENOMIC DNA]</scope>
    <source>
        <strain evidence="2 3">HME9304</strain>
    </source>
</reference>